<feature type="transmembrane region" description="Helical" evidence="2">
    <location>
        <begin position="2197"/>
        <end position="2219"/>
    </location>
</feature>
<feature type="transmembrane region" description="Helical" evidence="2">
    <location>
        <begin position="1301"/>
        <end position="1328"/>
    </location>
</feature>
<feature type="transmembrane region" description="Helical" evidence="2">
    <location>
        <begin position="174"/>
        <end position="193"/>
    </location>
</feature>
<gene>
    <name evidence="3" type="ORF">PRELSG_1223000</name>
</gene>
<keyword evidence="2" id="KW-0812">Transmembrane</keyword>
<feature type="coiled-coil region" evidence="1">
    <location>
        <begin position="1581"/>
        <end position="1615"/>
    </location>
</feature>
<dbReference type="GeneID" id="39737474"/>
<keyword evidence="2" id="KW-0472">Membrane</keyword>
<dbReference type="Proteomes" id="UP000220158">
    <property type="component" value="Chromosome 12"/>
</dbReference>
<dbReference type="VEuPathDB" id="PlasmoDB:PRELSG_1223000"/>
<organism evidence="3 4">
    <name type="scientific">Plasmodium relictum</name>
    <dbReference type="NCBI Taxonomy" id="85471"/>
    <lineage>
        <taxon>Eukaryota</taxon>
        <taxon>Sar</taxon>
        <taxon>Alveolata</taxon>
        <taxon>Apicomplexa</taxon>
        <taxon>Aconoidasida</taxon>
        <taxon>Haemosporida</taxon>
        <taxon>Plasmodiidae</taxon>
        <taxon>Plasmodium</taxon>
        <taxon>Plasmodium (Haemamoeba)</taxon>
    </lineage>
</organism>
<proteinExistence type="predicted"/>
<evidence type="ECO:0000313" key="4">
    <source>
        <dbReference type="Proteomes" id="UP000220158"/>
    </source>
</evidence>
<keyword evidence="4" id="KW-1185">Reference proteome</keyword>
<dbReference type="RefSeq" id="XP_028534346.1">
    <property type="nucleotide sequence ID" value="XM_028678015.1"/>
</dbReference>
<dbReference type="KEGG" id="prel:PRELSG_1223000"/>
<sequence>MQKSKMISKIKRGELKENDKVLDINLLNGNIEKYDRHKLRTVLRNCIRHNNRLLNYHKYKEVIDNFDSFKSVFIIYTNSFLNKNKIFSNNFRYSKIVRIINLNKKGKRLIYGDNFIKENLLMLNRKITKNGSTNILLEEKEYSKQNYSNGDKKFEIINFYYNIKKNDLEKLDKIITNSTLTLPTFSYFDIYLFSNNKKLKYEINKKNIKYIDINSVLYCLYISIVIAYINLKDFHNAKVKFFEYIYLKRKLKKINKHCYDNEKKKIRITSLFPSELKSKIYNYYDILYEKKASSFLLKREIEKSKKHQKSKAFVIRNTYNNKFNIMNIANKNDFSNENAYKNNDIIQKKEISNNDNVKKMNKVDNEYYNNSNIDEFNYLKNYKTKSSKLYHSIYKEDIKDLRKVGNNNSIYSNEINSGIILKEHSSLRSKNKLLFNEKLKKQKKRKKEKQDLTLDEYLLFLKIKYKQKSLEKLTEVIKSIPLNDKICNIKKLRNIVNSEYIEKKNMSKKERILKNLIKIKDKKYYFYNYFFDVLIYFSYFKQINIIEGLLIMALIFSKLNFINISIYIYKNIYLYFYYIFENYQKKWKAFDIIHEINKLNSFNIEENIDYLNKNTELKKEDTLKNKRKILNEKYILNNKEELNDKNLYFSSSILYNISRQYSKNDNNKYSNFFINNKKILLAYNSLMKLLRKNNNFYFINYWDEHSYSKYCNYFFLNKSLRIHFNNISDIISMSVIKNSIFLNYKYIYNGLKKHMLIYLNLINYIETKYMFYQNNYNLKNIIYYLYLDKIIKNYDSNILTYEKNMYVMKRIIFLDNNISSFHINENSLLNDYDLKYVFFKIYLNLYKKNSLILHDKRSKNEDELYVNNSNNKYNINNEEYNKFYKLNKNKSNYNLKKSLNNTMELKNNRDNYANIENKINNNLKDYVSNFSYDTFKSSNFLIKEDRIDKNVSSNYIDNNYNILNNNQRGNVNDEFEKVIFKKDFVNSFNTNSENIDKIYINNKNNRSLSYINYCDKFNNKRYNSDIVLNRSKEILKTHNNDINIKSYTFSNDLNENRGININPISYDNHTIYDNEKKCYNKEKNDNFIDTIFKKRINKNIFGINRNISEDDIINLKSYNLKKVFNFQNNELKILIYNFLYLHIFDEYLYVNTHKKDINEYFNFVNVLKRKQKLRYNFYNFLCKSSKDIGDEISYYKKYIKEKYLNKNKKKDNKIYNSLFKNRTIDVKMKKNIHKTKREKKLSKKNEDYKSLKEHKKIHIDSILINNKKNYNFKSINLLREAYRKNFISSNVKINIEKYEHIYFLFLITEILSVIILPYINFHISFIYINFKKNYHNNKFEHIENFRLENSGIFNKHTCYKKYDNRLNKLQKSLIYTKRKFSSNDFCLQKKKKKLLYSPVNGSGIMLFKKKKTLSKIKNERYNKQKYYLLNDKKEKRKNIFNKKYSSDLKKISKKYDHINENTYYISLCNFIKLNEETKRINNLSLELKNVIENNFLFNDYYHVYISELNKKFNNKGRYFLIKKYEQIIALAFFTRFNTYLIFSIYQRIALINYLYANYHLVTSILRYINHIHCKLINQHAYNYLKKKIELKNNKVEEKEENIKELSEKRLNYNLEHNKIDFLFYMKNEDIHYDDYIINTYSTNYINDKNNLNEKSNFLNEKKNFYEKLCEIKSFRFSLFFDIFFELKVNFNYLHSGHICVQNSLKYLFFFLKNAHKFNLIIDSRQKKDKRKSNKTKDFNKIGTYVKEKSGVVLSKDKFIKMFKKDKKNINIKEAFYDTYISMNHKNDDLIYNNSYFKEDNCYLKGKCSHFNNKCSFKEKYTNKNTYNVNERDQSKGENFFHHKIDINKLRGSKLYYIIGISLLKQINNNYYYDNIKEINLIYKKELINKEINISNIAKNDYLELLNLSYKYIIKSINVDHNNILSYYYLCVIYLYKLKIKKCIYICKNFLLKNFYNVYAFPFFLLSIVAASSRRVKDKKFVHRRDCVYNKKMKKYYDNNYDCNDNISDYNKKKIDDSSIFEHYGNQYKSLISKLNYKSPNFYNYITNINDVFGSYDTNKKKKKRDLFNIYDNLFSFDFNKYGKKKVSDTEKPNIAKNDKKMMHSNEKQIDTKKEKHILLEDNNVNCKFNKNKIYNNIVQMEKKHIIKNHSSIFNKREHIDSKHKNFDNNSLLEKSYINKTSFLILNKALNFFSNNFFFFYIYVHFLINFFCIYDIFFFWERENNNKNKNKSFKKTHLGYSILQEISEKYKIKSNVSSSSDIFFIEDLVGCKDFGYSSDNIIDTNNENSIKDSELYFKDHKDIKCFNSLLKNGKSRKNKLAHNIKEEINKIHFFFKILGKKDIKTNEVEMKRRNAHLKKNKNKIHDNEVAKEINLYERQNSGNNRSIHNFNKSHINKNNINKNDYFDISKIKLLPCSIPLIMILYKYIYQKIMKKKGSDLFVYFYLNNIMSNINLNKIKCELHEMSYDLYFKNEEFENSNCFFTYSKENNKLISKNYYHCFSHKNKNNDNCLRKISLKNIYFETIIWINLSEILIYLKVSTKLIIYFFNIINTYIKFYLSLNNNNNYYNFENTTFFYNLTHQFMCLKCLYLFYLYSKYKKKYKNVHYKRKKLKNIYYFMEMKYFFNNFKNKRSLFNKKDLYTKMLFFENESKIHNFKMKIFYQPKIVLDNNCVSFNDKFCKNDFKLSFHTTEKNELKNSYWPFKKIKKKKFTIGQIKNNDQCNEDITNSTKKKKKEIKKNEHCDKKKTNKRETNKLYLNEENLFNSFNLEDSTKNRQKIYRLIKNIKIYLSLLNKIYYNDRKVKILYARYYFLKKKYLRVISILSLLNNHYKQVNYYVKGKKKGYSINEEKSNDSLKGKLSGNQFFFHLNNQTDFIYEYLNIYMYYQSYYKIKNYKKSSYYKKILNIIFLNCPIIPFNLFPFINL</sequence>
<name>A0A1J1HCM9_PLARL</name>
<dbReference type="EMBL" id="LN835307">
    <property type="protein sequence ID" value="CRH01346.1"/>
    <property type="molecule type" value="Genomic_DNA"/>
</dbReference>
<feature type="transmembrane region" description="Helical" evidence="2">
    <location>
        <begin position="213"/>
        <end position="231"/>
    </location>
</feature>
<dbReference type="PANTHER" id="PTHR14113:SF13">
    <property type="match status" value="1"/>
</dbReference>
<reference evidence="3 4" key="1">
    <citation type="submission" date="2015-04" db="EMBL/GenBank/DDBJ databases">
        <authorList>
            <consortium name="Pathogen Informatics"/>
        </authorList>
    </citation>
    <scope>NUCLEOTIDE SEQUENCE [LARGE SCALE GENOMIC DNA]</scope>
    <source>
        <strain evidence="3 4">SGS1</strain>
    </source>
</reference>
<dbReference type="OMA" id="KYDRHKL"/>
<feature type="transmembrane region" description="Helical" evidence="2">
    <location>
        <begin position="524"/>
        <end position="543"/>
    </location>
</feature>
<evidence type="ECO:0000313" key="3">
    <source>
        <dbReference type="EMBL" id="CRH01346.1"/>
    </source>
</evidence>
<evidence type="ECO:0000256" key="2">
    <source>
        <dbReference type="SAM" id="Phobius"/>
    </source>
</evidence>
<dbReference type="PANTHER" id="PTHR14113">
    <property type="entry name" value="PICCOLO/BASSOON"/>
    <property type="match status" value="1"/>
</dbReference>
<feature type="transmembrane region" description="Helical" evidence="2">
    <location>
        <begin position="2574"/>
        <end position="2594"/>
    </location>
</feature>
<feature type="transmembrane region" description="Helical" evidence="2">
    <location>
        <begin position="2903"/>
        <end position="2922"/>
    </location>
</feature>
<dbReference type="OrthoDB" id="392768at2759"/>
<protein>
    <submittedName>
        <fullName evidence="3">Uncharacterized protein</fullName>
    </submittedName>
</protein>
<dbReference type="InterPro" id="IPR052098">
    <property type="entry name" value="Presynaptic_Scaffold_Bsn/Pclo"/>
</dbReference>
<evidence type="ECO:0000256" key="1">
    <source>
        <dbReference type="SAM" id="Coils"/>
    </source>
</evidence>
<keyword evidence="1" id="KW-0175">Coiled coil</keyword>
<keyword evidence="2" id="KW-1133">Transmembrane helix</keyword>
<accession>A0A1J1HCM9</accession>
<feature type="transmembrane region" description="Helical" evidence="2">
    <location>
        <begin position="2532"/>
        <end position="2554"/>
    </location>
</feature>